<evidence type="ECO:0000313" key="9">
    <source>
        <dbReference type="EMBL" id="KAG2334512.1"/>
    </source>
</evidence>
<evidence type="ECO:0000256" key="2">
    <source>
        <dbReference type="ARBA" id="ARBA00004502"/>
    </source>
</evidence>
<name>A0A8X8BHQ7_BRACI</name>
<dbReference type="OrthoDB" id="1112849at2759"/>
<dbReference type="GO" id="GO:0005576">
    <property type="term" value="C:extracellular region"/>
    <property type="evidence" value="ECO:0007669"/>
    <property type="project" value="TreeGrafter"/>
</dbReference>
<dbReference type="InterPro" id="IPR000136">
    <property type="entry name" value="Oleosin"/>
</dbReference>
<dbReference type="GO" id="GO:0019915">
    <property type="term" value="P:lipid storage"/>
    <property type="evidence" value="ECO:0007669"/>
    <property type="project" value="TreeGrafter"/>
</dbReference>
<keyword evidence="10" id="KW-1185">Reference proteome</keyword>
<evidence type="ECO:0000256" key="7">
    <source>
        <dbReference type="ARBA" id="ARBA00023136"/>
    </source>
</evidence>
<keyword evidence="6" id="KW-1133">Transmembrane helix</keyword>
<evidence type="ECO:0000256" key="8">
    <source>
        <dbReference type="SAM" id="MobiDB-lite"/>
    </source>
</evidence>
<dbReference type="Pfam" id="PF01277">
    <property type="entry name" value="Oleosin"/>
    <property type="match status" value="1"/>
</dbReference>
<evidence type="ECO:0000256" key="4">
    <source>
        <dbReference type="ARBA" id="ARBA00022677"/>
    </source>
</evidence>
<evidence type="ECO:0000256" key="1">
    <source>
        <dbReference type="ARBA" id="ARBA00004141"/>
    </source>
</evidence>
<evidence type="ECO:0000256" key="6">
    <source>
        <dbReference type="ARBA" id="ARBA00022989"/>
    </source>
</evidence>
<evidence type="ECO:0000313" key="10">
    <source>
        <dbReference type="Proteomes" id="UP000886595"/>
    </source>
</evidence>
<evidence type="ECO:0008006" key="11">
    <source>
        <dbReference type="Google" id="ProtNLM"/>
    </source>
</evidence>
<dbReference type="EMBL" id="JAAMPC010000001">
    <property type="protein sequence ID" value="KAG2334512.1"/>
    <property type="molecule type" value="Genomic_DNA"/>
</dbReference>
<protein>
    <recommendedName>
        <fullName evidence="11">Oleosin</fullName>
    </recommendedName>
</protein>
<evidence type="ECO:0000256" key="3">
    <source>
        <dbReference type="ARBA" id="ARBA00010858"/>
    </source>
</evidence>
<accession>A0A8X8BHQ7</accession>
<keyword evidence="4" id="KW-0551">Lipid droplet</keyword>
<dbReference type="GO" id="GO:0016020">
    <property type="term" value="C:membrane"/>
    <property type="evidence" value="ECO:0007669"/>
    <property type="project" value="UniProtKB-SubCell"/>
</dbReference>
<keyword evidence="7" id="KW-0472">Membrane</keyword>
<comment type="similarity">
    <text evidence="3">Belongs to the oleosin family.</text>
</comment>
<dbReference type="PANTHER" id="PTHR33203">
    <property type="entry name" value="OLEOSIN"/>
    <property type="match status" value="1"/>
</dbReference>
<organism evidence="9 10">
    <name type="scientific">Brassica carinata</name>
    <name type="common">Ethiopian mustard</name>
    <name type="synonym">Abyssinian cabbage</name>
    <dbReference type="NCBI Taxonomy" id="52824"/>
    <lineage>
        <taxon>Eukaryota</taxon>
        <taxon>Viridiplantae</taxon>
        <taxon>Streptophyta</taxon>
        <taxon>Embryophyta</taxon>
        <taxon>Tracheophyta</taxon>
        <taxon>Spermatophyta</taxon>
        <taxon>Magnoliopsida</taxon>
        <taxon>eudicotyledons</taxon>
        <taxon>Gunneridae</taxon>
        <taxon>Pentapetalae</taxon>
        <taxon>rosids</taxon>
        <taxon>malvids</taxon>
        <taxon>Brassicales</taxon>
        <taxon>Brassicaceae</taxon>
        <taxon>Brassiceae</taxon>
        <taxon>Brassica</taxon>
    </lineage>
</organism>
<dbReference type="GO" id="GO:0012511">
    <property type="term" value="C:monolayer-surrounded lipid storage body"/>
    <property type="evidence" value="ECO:0007669"/>
    <property type="project" value="InterPro"/>
</dbReference>
<dbReference type="GO" id="GO:0009791">
    <property type="term" value="P:post-embryonic development"/>
    <property type="evidence" value="ECO:0007669"/>
    <property type="project" value="UniProtKB-ARBA"/>
</dbReference>
<dbReference type="Proteomes" id="UP000886595">
    <property type="component" value="Unassembled WGS sequence"/>
</dbReference>
<feature type="region of interest" description="Disordered" evidence="8">
    <location>
        <begin position="162"/>
        <end position="182"/>
    </location>
</feature>
<keyword evidence="5" id="KW-0812">Transmembrane</keyword>
<reference evidence="9 10" key="1">
    <citation type="submission" date="2020-02" db="EMBL/GenBank/DDBJ databases">
        <authorList>
            <person name="Ma Q."/>
            <person name="Huang Y."/>
            <person name="Song X."/>
            <person name="Pei D."/>
        </authorList>
    </citation>
    <scope>NUCLEOTIDE SEQUENCE [LARGE SCALE GENOMIC DNA]</scope>
    <source>
        <strain evidence="9">Sxm20200214</strain>
        <tissue evidence="9">Leaf</tissue>
    </source>
</reference>
<dbReference type="PANTHER" id="PTHR33203:SF26">
    <property type="entry name" value="GLYCINE-RICH PROTEIN-RELATED"/>
    <property type="match status" value="1"/>
</dbReference>
<sequence>MVSFLLPVLEVIKVVMASVASVVFLGFAGVTLACSAVALAVSTPVFIIFSPILVPATIATTLIATGLGTGTTLGMTGIGLLMRLIKNPEGASPTGSSPGKEGAHSAPAAQPSFLSLLGMPNLMKSRMIERLIDIPGIGRGKSKEFKEEGDVDCCSSKKSSFDLNMIPSQKGQGGDRLRKKGL</sequence>
<dbReference type="GO" id="GO:0048608">
    <property type="term" value="P:reproductive structure development"/>
    <property type="evidence" value="ECO:0007669"/>
    <property type="project" value="UniProtKB-ARBA"/>
</dbReference>
<dbReference type="AlphaFoldDB" id="A0A8X8BHQ7"/>
<comment type="subcellular location">
    <subcellularLocation>
        <location evidence="2">Lipid droplet</location>
    </subcellularLocation>
    <subcellularLocation>
        <location evidence="1">Membrane</location>
        <topology evidence="1">Multi-pass membrane protein</topology>
    </subcellularLocation>
</comment>
<proteinExistence type="inferred from homology"/>
<gene>
    <name evidence="9" type="ORF">Bca52824_005692</name>
</gene>
<evidence type="ECO:0000256" key="5">
    <source>
        <dbReference type="ARBA" id="ARBA00022692"/>
    </source>
</evidence>
<comment type="caution">
    <text evidence="9">The sequence shown here is derived from an EMBL/GenBank/DDBJ whole genome shotgun (WGS) entry which is preliminary data.</text>
</comment>